<reference evidence="2" key="1">
    <citation type="journal article" date="2018" name="Nat. Plants">
        <title>Whole-genome landscape of Medicago truncatula symbiotic genes.</title>
        <authorList>
            <person name="Pecrix Y."/>
            <person name="Staton S.E."/>
            <person name="Sallet E."/>
            <person name="Lelandais-Briere C."/>
            <person name="Moreau S."/>
            <person name="Carrere S."/>
            <person name="Blein T."/>
            <person name="Jardinaud M.F."/>
            <person name="Latrasse D."/>
            <person name="Zouine M."/>
            <person name="Zahm M."/>
            <person name="Kreplak J."/>
            <person name="Mayjonade B."/>
            <person name="Satge C."/>
            <person name="Perez M."/>
            <person name="Cauet S."/>
            <person name="Marande W."/>
            <person name="Chantry-Darmon C."/>
            <person name="Lopez-Roques C."/>
            <person name="Bouchez O."/>
            <person name="Berard A."/>
            <person name="Debelle F."/>
            <person name="Munos S."/>
            <person name="Bendahmane A."/>
            <person name="Berges H."/>
            <person name="Niebel A."/>
            <person name="Buitink J."/>
            <person name="Frugier F."/>
            <person name="Benhamed M."/>
            <person name="Crespi M."/>
            <person name="Gouzy J."/>
            <person name="Gamas P."/>
        </authorList>
    </citation>
    <scope>NUCLEOTIDE SEQUENCE [LARGE SCALE GENOMIC DNA]</scope>
    <source>
        <strain evidence="2">cv. Jemalong A17</strain>
    </source>
</reference>
<dbReference type="AlphaFoldDB" id="A0A396H951"/>
<protein>
    <submittedName>
        <fullName evidence="1">Uncharacterized protein</fullName>
    </submittedName>
</protein>
<gene>
    <name evidence="1" type="ORF">MtrunA17_Chr7g0256111</name>
</gene>
<evidence type="ECO:0000313" key="2">
    <source>
        <dbReference type="Proteomes" id="UP000265566"/>
    </source>
</evidence>
<name>A0A396H951_MEDTR</name>
<comment type="caution">
    <text evidence="1">The sequence shown here is derived from an EMBL/GenBank/DDBJ whole genome shotgun (WGS) entry which is preliminary data.</text>
</comment>
<evidence type="ECO:0000313" key="1">
    <source>
        <dbReference type="EMBL" id="RHN47725.1"/>
    </source>
</evidence>
<dbReference type="EMBL" id="PSQE01000007">
    <property type="protein sequence ID" value="RHN47725.1"/>
    <property type="molecule type" value="Genomic_DNA"/>
</dbReference>
<dbReference type="Gramene" id="rna42358">
    <property type="protein sequence ID" value="RHN47725.1"/>
    <property type="gene ID" value="gene42358"/>
</dbReference>
<accession>A0A396H951</accession>
<dbReference type="Proteomes" id="UP000265566">
    <property type="component" value="Chromosome 7"/>
</dbReference>
<proteinExistence type="predicted"/>
<organism evidence="1 2">
    <name type="scientific">Medicago truncatula</name>
    <name type="common">Barrel medic</name>
    <name type="synonym">Medicago tribuloides</name>
    <dbReference type="NCBI Taxonomy" id="3880"/>
    <lineage>
        <taxon>Eukaryota</taxon>
        <taxon>Viridiplantae</taxon>
        <taxon>Streptophyta</taxon>
        <taxon>Embryophyta</taxon>
        <taxon>Tracheophyta</taxon>
        <taxon>Spermatophyta</taxon>
        <taxon>Magnoliopsida</taxon>
        <taxon>eudicotyledons</taxon>
        <taxon>Gunneridae</taxon>
        <taxon>Pentapetalae</taxon>
        <taxon>rosids</taxon>
        <taxon>fabids</taxon>
        <taxon>Fabales</taxon>
        <taxon>Fabaceae</taxon>
        <taxon>Papilionoideae</taxon>
        <taxon>50 kb inversion clade</taxon>
        <taxon>NPAAA clade</taxon>
        <taxon>Hologalegina</taxon>
        <taxon>IRL clade</taxon>
        <taxon>Trifolieae</taxon>
        <taxon>Medicago</taxon>
    </lineage>
</organism>
<sequence>MTFSSRDKAYIGAGRWTRDANDRRKDTRFCGDGGCRWFEENVIHEMLKDEVNEQCQLIIL</sequence>